<evidence type="ECO:0000313" key="4">
    <source>
        <dbReference type="EMBL" id="PMR68329.1"/>
    </source>
</evidence>
<evidence type="ECO:0000313" key="5">
    <source>
        <dbReference type="Proteomes" id="UP000235346"/>
    </source>
</evidence>
<gene>
    <name evidence="4" type="ORF">C1H66_15655</name>
</gene>
<dbReference type="InterPro" id="IPR011990">
    <property type="entry name" value="TPR-like_helical_dom_sf"/>
</dbReference>
<keyword evidence="1" id="KW-0677">Repeat</keyword>
<dbReference type="EMBL" id="PNRE01000069">
    <property type="protein sequence ID" value="PMR68329.1"/>
    <property type="molecule type" value="Genomic_DNA"/>
</dbReference>
<dbReference type="SUPFAM" id="SSF48452">
    <property type="entry name" value="TPR-like"/>
    <property type="match status" value="1"/>
</dbReference>
<comment type="caution">
    <text evidence="4">The sequence shown here is derived from an EMBL/GenBank/DDBJ whole genome shotgun (WGS) entry which is preliminary data.</text>
</comment>
<reference evidence="4 5" key="1">
    <citation type="submission" date="2018-01" db="EMBL/GenBank/DDBJ databases">
        <title>Halomonas endophytica sp. nov., isolated from storage liquid in the stems of Populus euphratica.</title>
        <authorList>
            <person name="Chen C."/>
        </authorList>
    </citation>
    <scope>NUCLEOTIDE SEQUENCE [LARGE SCALE GENOMIC DNA]</scope>
    <source>
        <strain evidence="4 5">DSM 26881</strain>
    </source>
</reference>
<dbReference type="InterPro" id="IPR050498">
    <property type="entry name" value="Ycf3"/>
</dbReference>
<dbReference type="PROSITE" id="PS50005">
    <property type="entry name" value="TPR"/>
    <property type="match status" value="1"/>
</dbReference>
<proteinExistence type="predicted"/>
<keyword evidence="2 3" id="KW-0802">TPR repeat</keyword>
<evidence type="ECO:0000256" key="1">
    <source>
        <dbReference type="ARBA" id="ARBA00022737"/>
    </source>
</evidence>
<dbReference type="InterPro" id="IPR019734">
    <property type="entry name" value="TPR_rpt"/>
</dbReference>
<feature type="repeat" description="TPR" evidence="3">
    <location>
        <begin position="124"/>
        <end position="157"/>
    </location>
</feature>
<dbReference type="Proteomes" id="UP000235346">
    <property type="component" value="Unassembled WGS sequence"/>
</dbReference>
<dbReference type="AlphaFoldDB" id="A0A2N7TJL0"/>
<name>A0A2N7TJL0_9GAMM</name>
<protein>
    <submittedName>
        <fullName evidence="4">Uncharacterized protein</fullName>
    </submittedName>
</protein>
<sequence length="204" mass="23447">MAKPYDVAEQFYEKSYGMSLGNEKYALRYVDALVANKKLDMAADVCRDYWAVNPHSHKVIYKLSTILRKQKKWWLEIEALQAGLELQPDRPHRFFQLGEALEAMNRHEQAAEAFAESAKRRPSPAAFYRRGFNLEEAGNSAQAHESYQKAIELDDDPEPAQFGVGVYHQKRGLWVEAKEAYRRQLLSDNGGAELLYRLGVAHDR</sequence>
<dbReference type="Pfam" id="PF13181">
    <property type="entry name" value="TPR_8"/>
    <property type="match status" value="1"/>
</dbReference>
<dbReference type="PANTHER" id="PTHR44858:SF1">
    <property type="entry name" value="UDP-N-ACETYLGLUCOSAMINE--PEPTIDE N-ACETYLGLUCOSAMINYLTRANSFERASE SPINDLY-RELATED"/>
    <property type="match status" value="1"/>
</dbReference>
<dbReference type="SMART" id="SM00028">
    <property type="entry name" value="TPR"/>
    <property type="match status" value="4"/>
</dbReference>
<dbReference type="PANTHER" id="PTHR44858">
    <property type="entry name" value="TETRATRICOPEPTIDE REPEAT PROTEIN 6"/>
    <property type="match status" value="1"/>
</dbReference>
<evidence type="ECO:0000256" key="3">
    <source>
        <dbReference type="PROSITE-ProRule" id="PRU00339"/>
    </source>
</evidence>
<accession>A0A2N7TJL0</accession>
<dbReference type="Pfam" id="PF07719">
    <property type="entry name" value="TPR_2"/>
    <property type="match status" value="1"/>
</dbReference>
<dbReference type="InterPro" id="IPR013105">
    <property type="entry name" value="TPR_2"/>
</dbReference>
<dbReference type="Gene3D" id="1.25.40.10">
    <property type="entry name" value="Tetratricopeptide repeat domain"/>
    <property type="match status" value="2"/>
</dbReference>
<dbReference type="OrthoDB" id="5608566at2"/>
<keyword evidence="5" id="KW-1185">Reference proteome</keyword>
<dbReference type="RefSeq" id="WP_102628816.1">
    <property type="nucleotide sequence ID" value="NZ_PDOH01000034.1"/>
</dbReference>
<evidence type="ECO:0000256" key="2">
    <source>
        <dbReference type="ARBA" id="ARBA00022803"/>
    </source>
</evidence>
<organism evidence="4 5">
    <name type="scientific">Halomonas heilongjiangensis</name>
    <dbReference type="NCBI Taxonomy" id="1387883"/>
    <lineage>
        <taxon>Bacteria</taxon>
        <taxon>Pseudomonadati</taxon>
        <taxon>Pseudomonadota</taxon>
        <taxon>Gammaproteobacteria</taxon>
        <taxon>Oceanospirillales</taxon>
        <taxon>Halomonadaceae</taxon>
        <taxon>Halomonas</taxon>
    </lineage>
</organism>